<dbReference type="CDD" id="cd13136">
    <property type="entry name" value="MATE_DinF_like"/>
    <property type="match status" value="1"/>
</dbReference>
<dbReference type="Proteomes" id="UP000764045">
    <property type="component" value="Unassembled WGS sequence"/>
</dbReference>
<reference evidence="7 8" key="1">
    <citation type="journal article" date="2021" name="Sci. Rep.">
        <title>The distribution of antibiotic resistance genes in chicken gut microbiota commensals.</title>
        <authorList>
            <person name="Juricova H."/>
            <person name="Matiasovicova J."/>
            <person name="Kubasova T."/>
            <person name="Cejkova D."/>
            <person name="Rychlik I."/>
        </authorList>
    </citation>
    <scope>NUCLEOTIDE SEQUENCE [LARGE SCALE GENOMIC DNA]</scope>
    <source>
        <strain evidence="7 8">An819</strain>
    </source>
</reference>
<feature type="transmembrane region" description="Helical" evidence="6">
    <location>
        <begin position="313"/>
        <end position="331"/>
    </location>
</feature>
<feature type="transmembrane region" description="Helical" evidence="6">
    <location>
        <begin position="130"/>
        <end position="153"/>
    </location>
</feature>
<keyword evidence="3 6" id="KW-0812">Transmembrane</keyword>
<comment type="subcellular location">
    <subcellularLocation>
        <location evidence="1">Membrane</location>
        <topology evidence="1">Multi-pass membrane protein</topology>
    </subcellularLocation>
</comment>
<accession>A0A938WMZ5</accession>
<keyword evidence="4 6" id="KW-1133">Transmembrane helix</keyword>
<evidence type="ECO:0000256" key="4">
    <source>
        <dbReference type="ARBA" id="ARBA00022989"/>
    </source>
</evidence>
<evidence type="ECO:0000256" key="3">
    <source>
        <dbReference type="ARBA" id="ARBA00022692"/>
    </source>
</evidence>
<protein>
    <submittedName>
        <fullName evidence="7">MATE family efflux transporter</fullName>
    </submittedName>
</protein>
<feature type="transmembrane region" description="Helical" evidence="6">
    <location>
        <begin position="271"/>
        <end position="293"/>
    </location>
</feature>
<gene>
    <name evidence="7" type="ORF">H6B30_04960</name>
</gene>
<dbReference type="GO" id="GO:0042910">
    <property type="term" value="F:xenobiotic transmembrane transporter activity"/>
    <property type="evidence" value="ECO:0007669"/>
    <property type="project" value="InterPro"/>
</dbReference>
<feature type="transmembrane region" description="Helical" evidence="6">
    <location>
        <begin position="190"/>
        <end position="209"/>
    </location>
</feature>
<comment type="similarity">
    <text evidence="2">Belongs to the multi antimicrobial extrusion (MATE) (TC 2.A.66.1) family.</text>
</comment>
<evidence type="ECO:0000256" key="1">
    <source>
        <dbReference type="ARBA" id="ARBA00004141"/>
    </source>
</evidence>
<dbReference type="PANTHER" id="PTHR42893">
    <property type="entry name" value="PROTEIN DETOXIFICATION 44, CHLOROPLASTIC-RELATED"/>
    <property type="match status" value="1"/>
</dbReference>
<name>A0A938WMZ5_9BACT</name>
<feature type="transmembrane region" description="Helical" evidence="6">
    <location>
        <begin position="165"/>
        <end position="184"/>
    </location>
</feature>
<feature type="transmembrane region" description="Helical" evidence="6">
    <location>
        <begin position="41"/>
        <end position="64"/>
    </location>
</feature>
<evidence type="ECO:0000313" key="7">
    <source>
        <dbReference type="EMBL" id="MBM6661109.1"/>
    </source>
</evidence>
<evidence type="ECO:0000256" key="5">
    <source>
        <dbReference type="ARBA" id="ARBA00023136"/>
    </source>
</evidence>
<keyword evidence="8" id="KW-1185">Reference proteome</keyword>
<dbReference type="GO" id="GO:0005886">
    <property type="term" value="C:plasma membrane"/>
    <property type="evidence" value="ECO:0007669"/>
    <property type="project" value="TreeGrafter"/>
</dbReference>
<dbReference type="InterPro" id="IPR044644">
    <property type="entry name" value="DinF-like"/>
</dbReference>
<dbReference type="InterPro" id="IPR002528">
    <property type="entry name" value="MATE_fam"/>
</dbReference>
<comment type="caution">
    <text evidence="7">The sequence shown here is derived from an EMBL/GenBank/DDBJ whole genome shotgun (WGS) entry which is preliminary data.</text>
</comment>
<evidence type="ECO:0000256" key="6">
    <source>
        <dbReference type="SAM" id="Phobius"/>
    </source>
</evidence>
<organism evidence="7 8">
    <name type="scientific">Marseilla massiliensis</name>
    <dbReference type="NCBI Taxonomy" id="1841864"/>
    <lineage>
        <taxon>Bacteria</taxon>
        <taxon>Pseudomonadati</taxon>
        <taxon>Bacteroidota</taxon>
        <taxon>Bacteroidia</taxon>
        <taxon>Bacteroidales</taxon>
        <taxon>Prevotellaceae</taxon>
        <taxon>Marseilla</taxon>
    </lineage>
</organism>
<feature type="transmembrane region" description="Helical" evidence="6">
    <location>
        <begin position="381"/>
        <end position="403"/>
    </location>
</feature>
<feature type="transmembrane region" description="Helical" evidence="6">
    <location>
        <begin position="409"/>
        <end position="431"/>
    </location>
</feature>
<dbReference type="PANTHER" id="PTHR42893:SF46">
    <property type="entry name" value="PROTEIN DETOXIFICATION 44, CHLOROPLASTIC"/>
    <property type="match status" value="1"/>
</dbReference>
<feature type="transmembrane region" description="Helical" evidence="6">
    <location>
        <begin position="240"/>
        <end position="259"/>
    </location>
</feature>
<sequence>MKLQQRDKQILSIALPSIVSNITVPLLGLVDVAIMGHVGNAVYIGAIAVGSMIFNLVYWISGFLRMGTSGMTSQALGRRDLPEVTLLLARSLAVAFGVALVLLLLRGPLLTVMLALIKPTPDVAPLVARYFHICVWGAPAMLGLYGLIGWFIGMQNTRAPMFISIMQNVVNIAASLTLVVWGGLKLEGVAAGTVIAQYAGFIVALCLLARHYGRLRRHFRLGAVPDRRAMGRFFTVNRDIFLRTLCLVAVNLYFTSAGARQGAVVLAVNTLLLQLYLLFSYVMDGFAYAGEAVCGRYYGARNRAAFSDTLRRLFVWGGAMVVLFTAVYAIGGTPFLRLLTSDGDVIAASAAYFPWAVAIPAAGVAAFVWDGVFVGITATRAMLVSLAVAAASFFGVYMAFHSAMGNHALWLAMIVYLFMRGLTQTAVYAFFKRWLRLDF</sequence>
<dbReference type="Pfam" id="PF01554">
    <property type="entry name" value="MatE"/>
    <property type="match status" value="2"/>
</dbReference>
<dbReference type="EMBL" id="JACJJL010000006">
    <property type="protein sequence ID" value="MBM6661109.1"/>
    <property type="molecule type" value="Genomic_DNA"/>
</dbReference>
<feature type="transmembrane region" description="Helical" evidence="6">
    <location>
        <begin position="351"/>
        <end position="369"/>
    </location>
</feature>
<keyword evidence="5 6" id="KW-0472">Membrane</keyword>
<feature type="transmembrane region" description="Helical" evidence="6">
    <location>
        <begin position="12"/>
        <end position="35"/>
    </location>
</feature>
<dbReference type="GO" id="GO:0015297">
    <property type="term" value="F:antiporter activity"/>
    <property type="evidence" value="ECO:0007669"/>
    <property type="project" value="InterPro"/>
</dbReference>
<evidence type="ECO:0000256" key="2">
    <source>
        <dbReference type="ARBA" id="ARBA00010199"/>
    </source>
</evidence>
<proteinExistence type="inferred from homology"/>
<dbReference type="NCBIfam" id="TIGR00797">
    <property type="entry name" value="matE"/>
    <property type="match status" value="1"/>
</dbReference>
<evidence type="ECO:0000313" key="8">
    <source>
        <dbReference type="Proteomes" id="UP000764045"/>
    </source>
</evidence>
<dbReference type="AlphaFoldDB" id="A0A938WMZ5"/>
<dbReference type="RefSeq" id="WP_205108511.1">
    <property type="nucleotide sequence ID" value="NZ_JACJJL010000006.1"/>
</dbReference>